<dbReference type="Proteomes" id="UP000636709">
    <property type="component" value="Unassembled WGS sequence"/>
</dbReference>
<evidence type="ECO:0000256" key="1">
    <source>
        <dbReference type="SAM" id="MobiDB-lite"/>
    </source>
</evidence>
<sequence length="78" mass="8664">MIRAPRLLADNWPSPIRRRRRLPASAIRSSCRLARPPAARRAKPSPGTAPRVVPPRPCSRPADGSGRARPRPRSGDRR</sequence>
<organism evidence="2 3">
    <name type="scientific">Digitaria exilis</name>
    <dbReference type="NCBI Taxonomy" id="1010633"/>
    <lineage>
        <taxon>Eukaryota</taxon>
        <taxon>Viridiplantae</taxon>
        <taxon>Streptophyta</taxon>
        <taxon>Embryophyta</taxon>
        <taxon>Tracheophyta</taxon>
        <taxon>Spermatophyta</taxon>
        <taxon>Magnoliopsida</taxon>
        <taxon>Liliopsida</taxon>
        <taxon>Poales</taxon>
        <taxon>Poaceae</taxon>
        <taxon>PACMAD clade</taxon>
        <taxon>Panicoideae</taxon>
        <taxon>Panicodae</taxon>
        <taxon>Paniceae</taxon>
        <taxon>Anthephorinae</taxon>
        <taxon>Digitaria</taxon>
    </lineage>
</organism>
<protein>
    <submittedName>
        <fullName evidence="2">Uncharacterized protein</fullName>
    </submittedName>
</protein>
<proteinExistence type="predicted"/>
<gene>
    <name evidence="2" type="ORF">HU200_024063</name>
</gene>
<accession>A0A835ET77</accession>
<feature type="compositionally biased region" description="Low complexity" evidence="1">
    <location>
        <begin position="23"/>
        <end position="37"/>
    </location>
</feature>
<keyword evidence="3" id="KW-1185">Reference proteome</keyword>
<evidence type="ECO:0000313" key="2">
    <source>
        <dbReference type="EMBL" id="KAF8719355.1"/>
    </source>
</evidence>
<dbReference type="EMBL" id="JACEFO010001700">
    <property type="protein sequence ID" value="KAF8719355.1"/>
    <property type="molecule type" value="Genomic_DNA"/>
</dbReference>
<feature type="region of interest" description="Disordered" evidence="1">
    <location>
        <begin position="23"/>
        <end position="78"/>
    </location>
</feature>
<evidence type="ECO:0000313" key="3">
    <source>
        <dbReference type="Proteomes" id="UP000636709"/>
    </source>
</evidence>
<dbReference type="AlphaFoldDB" id="A0A835ET77"/>
<reference evidence="2" key="1">
    <citation type="submission" date="2020-07" db="EMBL/GenBank/DDBJ databases">
        <title>Genome sequence and genetic diversity analysis of an under-domesticated orphan crop, white fonio (Digitaria exilis).</title>
        <authorList>
            <person name="Bennetzen J.L."/>
            <person name="Chen S."/>
            <person name="Ma X."/>
            <person name="Wang X."/>
            <person name="Yssel A.E.J."/>
            <person name="Chaluvadi S.R."/>
            <person name="Johnson M."/>
            <person name="Gangashetty P."/>
            <person name="Hamidou F."/>
            <person name="Sanogo M.D."/>
            <person name="Zwaenepoel A."/>
            <person name="Wallace J."/>
            <person name="Van De Peer Y."/>
            <person name="Van Deynze A."/>
        </authorList>
    </citation>
    <scope>NUCLEOTIDE SEQUENCE</scope>
    <source>
        <tissue evidence="2">Leaves</tissue>
    </source>
</reference>
<comment type="caution">
    <text evidence="2">The sequence shown here is derived from an EMBL/GenBank/DDBJ whole genome shotgun (WGS) entry which is preliminary data.</text>
</comment>
<dbReference type="Gramene" id="Dexi3A01G0019760.1">
    <property type="protein sequence ID" value="Dexi3A01G0019760.1:cds"/>
    <property type="gene ID" value="Dexi3A01G0019760"/>
</dbReference>
<name>A0A835ET77_9POAL</name>